<accession>A0A6J6D497</accession>
<protein>
    <submittedName>
        <fullName evidence="3">Unannotated protein</fullName>
    </submittedName>
</protein>
<dbReference type="InterPro" id="IPR020904">
    <property type="entry name" value="Sc_DH/Rdtase_CS"/>
</dbReference>
<dbReference type="InterPro" id="IPR036291">
    <property type="entry name" value="NAD(P)-bd_dom_sf"/>
</dbReference>
<dbReference type="EMBL" id="CAEZTD010000031">
    <property type="protein sequence ID" value="CAB4558572.1"/>
    <property type="molecule type" value="Genomic_DNA"/>
</dbReference>
<dbReference type="Pfam" id="PF13561">
    <property type="entry name" value="adh_short_C2"/>
    <property type="match status" value="1"/>
</dbReference>
<dbReference type="InterPro" id="IPR002347">
    <property type="entry name" value="SDR_fam"/>
</dbReference>
<sequence length="243" mass="25003">MKLSKRPGALVTGGAGDIGGAIARGLADAGYDVVILDPSPVVASEADSERGSIRGVIGSTTDRNDLVAALSELKTIDVMVICAGTVTAQPFLDIDDDAWRRQIDINLYGAFIAAQSAARRMVADGTRGRLIFISSWVATRPWPEIAAYATSKAGLDQLMRQAALELAPHGIRSNAIAPGIVMAGLAKGQYENEPQYAARVDESIPLGAPLSVDDIAAGVAYLASPGASAVTGSVLVVDGGSSL</sequence>
<gene>
    <name evidence="3" type="ORF">UFOPK1591_00567</name>
</gene>
<evidence type="ECO:0000256" key="1">
    <source>
        <dbReference type="ARBA" id="ARBA00006484"/>
    </source>
</evidence>
<name>A0A6J6D497_9ZZZZ</name>
<comment type="similarity">
    <text evidence="1">Belongs to the short-chain dehydrogenases/reductases (SDR) family.</text>
</comment>
<dbReference type="PROSITE" id="PS00061">
    <property type="entry name" value="ADH_SHORT"/>
    <property type="match status" value="1"/>
</dbReference>
<dbReference type="PANTHER" id="PTHR43477:SF1">
    <property type="entry name" value="DIHYDROANTICAPSIN 7-DEHYDROGENASE"/>
    <property type="match status" value="1"/>
</dbReference>
<dbReference type="SUPFAM" id="SSF51735">
    <property type="entry name" value="NAD(P)-binding Rossmann-fold domains"/>
    <property type="match status" value="1"/>
</dbReference>
<dbReference type="GO" id="GO:0016491">
    <property type="term" value="F:oxidoreductase activity"/>
    <property type="evidence" value="ECO:0007669"/>
    <property type="project" value="UniProtKB-KW"/>
</dbReference>
<evidence type="ECO:0000256" key="2">
    <source>
        <dbReference type="ARBA" id="ARBA00023002"/>
    </source>
</evidence>
<dbReference type="PANTHER" id="PTHR43477">
    <property type="entry name" value="DIHYDROANTICAPSIN 7-DEHYDROGENASE"/>
    <property type="match status" value="1"/>
</dbReference>
<dbReference type="FunFam" id="3.40.50.720:FF:000084">
    <property type="entry name" value="Short-chain dehydrogenase reductase"/>
    <property type="match status" value="1"/>
</dbReference>
<dbReference type="InterPro" id="IPR051122">
    <property type="entry name" value="SDR_DHRS6-like"/>
</dbReference>
<organism evidence="3">
    <name type="scientific">freshwater metagenome</name>
    <dbReference type="NCBI Taxonomy" id="449393"/>
    <lineage>
        <taxon>unclassified sequences</taxon>
        <taxon>metagenomes</taxon>
        <taxon>ecological metagenomes</taxon>
    </lineage>
</organism>
<dbReference type="AlphaFoldDB" id="A0A6J6D497"/>
<dbReference type="CDD" id="cd05233">
    <property type="entry name" value="SDR_c"/>
    <property type="match status" value="1"/>
</dbReference>
<dbReference type="Gene3D" id="3.40.50.720">
    <property type="entry name" value="NAD(P)-binding Rossmann-like Domain"/>
    <property type="match status" value="1"/>
</dbReference>
<evidence type="ECO:0000313" key="3">
    <source>
        <dbReference type="EMBL" id="CAB4558572.1"/>
    </source>
</evidence>
<proteinExistence type="inferred from homology"/>
<dbReference type="PRINTS" id="PR00081">
    <property type="entry name" value="GDHRDH"/>
</dbReference>
<keyword evidence="2" id="KW-0560">Oxidoreductase</keyword>
<reference evidence="3" key="1">
    <citation type="submission" date="2020-05" db="EMBL/GenBank/DDBJ databases">
        <authorList>
            <person name="Chiriac C."/>
            <person name="Salcher M."/>
            <person name="Ghai R."/>
            <person name="Kavagutti S V."/>
        </authorList>
    </citation>
    <scope>NUCLEOTIDE SEQUENCE</scope>
</reference>